<accession>A0A143PRD0</accession>
<dbReference type="AlphaFoldDB" id="A0A143PRD0"/>
<keyword evidence="3" id="KW-1185">Reference proteome</keyword>
<dbReference type="InterPro" id="IPR011991">
    <property type="entry name" value="ArsR-like_HTH"/>
</dbReference>
<dbReference type="Gene3D" id="1.10.10.10">
    <property type="entry name" value="Winged helix-like DNA-binding domain superfamily/Winged helix DNA-binding domain"/>
    <property type="match status" value="1"/>
</dbReference>
<dbReference type="Pfam" id="PF08241">
    <property type="entry name" value="Methyltransf_11"/>
    <property type="match status" value="1"/>
</dbReference>
<dbReference type="PANTHER" id="PTHR43861">
    <property type="entry name" value="TRANS-ACONITATE 2-METHYLTRANSFERASE-RELATED"/>
    <property type="match status" value="1"/>
</dbReference>
<dbReference type="InterPro" id="IPR013216">
    <property type="entry name" value="Methyltransf_11"/>
</dbReference>
<dbReference type="CDD" id="cd00090">
    <property type="entry name" value="HTH_ARSR"/>
    <property type="match status" value="1"/>
</dbReference>
<dbReference type="OrthoDB" id="9772751at2"/>
<dbReference type="GO" id="GO:0008757">
    <property type="term" value="F:S-adenosylmethionine-dependent methyltransferase activity"/>
    <property type="evidence" value="ECO:0007669"/>
    <property type="project" value="InterPro"/>
</dbReference>
<name>A0A143PRD0_LUTPR</name>
<dbReference type="InterPro" id="IPR036388">
    <property type="entry name" value="WH-like_DNA-bd_sf"/>
</dbReference>
<dbReference type="RefSeq" id="WP_110172005.1">
    <property type="nucleotide sequence ID" value="NZ_CP015136.1"/>
</dbReference>
<dbReference type="Proteomes" id="UP000076079">
    <property type="component" value="Chromosome"/>
</dbReference>
<dbReference type="GO" id="GO:0032259">
    <property type="term" value="P:methylation"/>
    <property type="evidence" value="ECO:0007669"/>
    <property type="project" value="UniProtKB-KW"/>
</dbReference>
<dbReference type="PROSITE" id="PS50987">
    <property type="entry name" value="HTH_ARSR_2"/>
    <property type="match status" value="1"/>
</dbReference>
<dbReference type="SMART" id="SM00418">
    <property type="entry name" value="HTH_ARSR"/>
    <property type="match status" value="1"/>
</dbReference>
<evidence type="ECO:0000313" key="2">
    <source>
        <dbReference type="EMBL" id="AMY10359.1"/>
    </source>
</evidence>
<dbReference type="NCBIfam" id="NF033788">
    <property type="entry name" value="HTH_metalloreg"/>
    <property type="match status" value="1"/>
</dbReference>
<dbReference type="GO" id="GO:0003700">
    <property type="term" value="F:DNA-binding transcription factor activity"/>
    <property type="evidence" value="ECO:0007669"/>
    <property type="project" value="InterPro"/>
</dbReference>
<dbReference type="KEGG" id="abac:LuPra_03589"/>
<reference evidence="3" key="2">
    <citation type="submission" date="2016-04" db="EMBL/GenBank/DDBJ databases">
        <title>First Complete Genome Sequence of a Subdivision 6 Acidobacterium.</title>
        <authorList>
            <person name="Huang S."/>
            <person name="Vieira S."/>
            <person name="Bunk B."/>
            <person name="Riedel T."/>
            <person name="Sproeer C."/>
            <person name="Overmann J."/>
        </authorList>
    </citation>
    <scope>NUCLEOTIDE SEQUENCE [LARGE SCALE GENOMIC DNA]</scope>
    <source>
        <strain evidence="3">DSM 100886 HEG_-6_39</strain>
    </source>
</reference>
<reference evidence="2 3" key="1">
    <citation type="journal article" date="2016" name="Genome Announc.">
        <title>First Complete Genome Sequence of a Subdivision 6 Acidobacterium Strain.</title>
        <authorList>
            <person name="Huang S."/>
            <person name="Vieira S."/>
            <person name="Bunk B."/>
            <person name="Riedel T."/>
            <person name="Sproer C."/>
            <person name="Overmann J."/>
        </authorList>
    </citation>
    <scope>NUCLEOTIDE SEQUENCE [LARGE SCALE GENOMIC DNA]</scope>
    <source>
        <strain evidence="3">DSM 100886 HEG_-6_39</strain>
    </source>
</reference>
<dbReference type="PRINTS" id="PR00778">
    <property type="entry name" value="HTHARSR"/>
</dbReference>
<gene>
    <name evidence="2" type="primary">ycgJ_3</name>
    <name evidence="2" type="ORF">LuPra_03589</name>
</gene>
<dbReference type="Pfam" id="PF12840">
    <property type="entry name" value="HTH_20"/>
    <property type="match status" value="1"/>
</dbReference>
<keyword evidence="2" id="KW-0808">Transferase</keyword>
<evidence type="ECO:0000313" key="3">
    <source>
        <dbReference type="Proteomes" id="UP000076079"/>
    </source>
</evidence>
<feature type="domain" description="HTH arsR-type" evidence="1">
    <location>
        <begin position="1"/>
        <end position="94"/>
    </location>
</feature>
<keyword evidence="2" id="KW-0489">Methyltransferase</keyword>
<proteinExistence type="predicted"/>
<sequence>MNQLTSPVLAHLNVLGDPLRARLLLVLEGQTLAVGELCDILQLPQSTISRHLKTLTDGGWSQVRREGTSRLYSLVTEDLDPASNDLWRVVKAQLVTTAAVAQDRVRLTRVLAQRRTESAAFFSRTAGEWDDVRDDLYGSTFHLDGLLAACDPSWTVADLGCGTGRTAAALAPFVQRVVAVDASPEMLGAARERLRGTRNVDVREGTLEAVPVADGAVDLALLVLVLHHLADPAAVLKEARRVLAPGGRVLVIDMQPHDREEYRGQMGHVWLGFSEPQIGRLLAGAGFDGTRVVPLSPAPGVRGPALFVARATAGKSSLSERT</sequence>
<dbReference type="EC" id="2.1.1.-" evidence="2"/>
<dbReference type="InterPro" id="IPR029063">
    <property type="entry name" value="SAM-dependent_MTases_sf"/>
</dbReference>
<dbReference type="SUPFAM" id="SSF46785">
    <property type="entry name" value="Winged helix' DNA-binding domain"/>
    <property type="match status" value="1"/>
</dbReference>
<protein>
    <submittedName>
        <fullName evidence="2">Putative methyltransferase YcgJ</fullName>
        <ecNumber evidence="2">2.1.1.-</ecNumber>
    </submittedName>
</protein>
<dbReference type="STRING" id="1855912.LuPra_03589"/>
<organism evidence="2 3">
    <name type="scientific">Luteitalea pratensis</name>
    <dbReference type="NCBI Taxonomy" id="1855912"/>
    <lineage>
        <taxon>Bacteria</taxon>
        <taxon>Pseudomonadati</taxon>
        <taxon>Acidobacteriota</taxon>
        <taxon>Vicinamibacteria</taxon>
        <taxon>Vicinamibacterales</taxon>
        <taxon>Vicinamibacteraceae</taxon>
        <taxon>Luteitalea</taxon>
    </lineage>
</organism>
<evidence type="ECO:0000259" key="1">
    <source>
        <dbReference type="PROSITE" id="PS50987"/>
    </source>
</evidence>
<dbReference type="CDD" id="cd02440">
    <property type="entry name" value="AdoMet_MTases"/>
    <property type="match status" value="1"/>
</dbReference>
<dbReference type="InterPro" id="IPR036390">
    <property type="entry name" value="WH_DNA-bd_sf"/>
</dbReference>
<dbReference type="EMBL" id="CP015136">
    <property type="protein sequence ID" value="AMY10359.1"/>
    <property type="molecule type" value="Genomic_DNA"/>
</dbReference>
<dbReference type="Gene3D" id="3.40.50.150">
    <property type="entry name" value="Vaccinia Virus protein VP39"/>
    <property type="match status" value="1"/>
</dbReference>
<dbReference type="InterPro" id="IPR001845">
    <property type="entry name" value="HTH_ArsR_DNA-bd_dom"/>
</dbReference>
<dbReference type="SUPFAM" id="SSF53335">
    <property type="entry name" value="S-adenosyl-L-methionine-dependent methyltransferases"/>
    <property type="match status" value="1"/>
</dbReference>